<accession>A0A370WZC4</accession>
<proteinExistence type="predicted"/>
<keyword evidence="2" id="KW-1185">Reference proteome</keyword>
<comment type="caution">
    <text evidence="1">The sequence shown here is derived from an EMBL/GenBank/DDBJ whole genome shotgun (WGS) entry which is preliminary data.</text>
</comment>
<evidence type="ECO:0000313" key="2">
    <source>
        <dbReference type="Proteomes" id="UP000255334"/>
    </source>
</evidence>
<dbReference type="OrthoDB" id="7063960at2"/>
<gene>
    <name evidence="1" type="ORF">DWU99_16980</name>
</gene>
<dbReference type="AlphaFoldDB" id="A0A370WZC4"/>
<evidence type="ECO:0000313" key="1">
    <source>
        <dbReference type="EMBL" id="RDS81371.1"/>
    </source>
</evidence>
<sequence>MSSELEEHILGLRKLGGTAPVQVDEDVDIVLNRAGLRVLCLAFASGKLTTSELAYIADFIQLSERAECASEDIVSDLALCTDPEINGPMTVALALYIAGAGASA</sequence>
<reference evidence="1 2" key="1">
    <citation type="submission" date="2018-07" db="EMBL/GenBank/DDBJ databases">
        <title>Dyella monticola sp. nov. and Dyella psychrodurans sp. nov. isolated from monsoon evergreen broad-leaved forest soil of Dinghu Mountain, China.</title>
        <authorList>
            <person name="Gao Z."/>
            <person name="Qiu L."/>
        </authorList>
    </citation>
    <scope>NUCLEOTIDE SEQUENCE [LARGE SCALE GENOMIC DNA]</scope>
    <source>
        <strain evidence="1 2">4MSK11</strain>
    </source>
</reference>
<name>A0A370WZC4_9GAMM</name>
<dbReference type="RefSeq" id="WP_115479275.1">
    <property type="nucleotide sequence ID" value="NZ_QRBF01000007.1"/>
</dbReference>
<protein>
    <submittedName>
        <fullName evidence="1">Uncharacterized protein</fullName>
    </submittedName>
</protein>
<dbReference type="Proteomes" id="UP000255334">
    <property type="component" value="Unassembled WGS sequence"/>
</dbReference>
<organism evidence="1 2">
    <name type="scientific">Dyella psychrodurans</name>
    <dbReference type="NCBI Taxonomy" id="1927960"/>
    <lineage>
        <taxon>Bacteria</taxon>
        <taxon>Pseudomonadati</taxon>
        <taxon>Pseudomonadota</taxon>
        <taxon>Gammaproteobacteria</taxon>
        <taxon>Lysobacterales</taxon>
        <taxon>Rhodanobacteraceae</taxon>
        <taxon>Dyella</taxon>
    </lineage>
</organism>
<dbReference type="EMBL" id="QRBF01000007">
    <property type="protein sequence ID" value="RDS81371.1"/>
    <property type="molecule type" value="Genomic_DNA"/>
</dbReference>